<evidence type="ECO:0000256" key="1">
    <source>
        <dbReference type="ARBA" id="ARBA00022679"/>
    </source>
</evidence>
<dbReference type="AlphaFoldDB" id="A0AAF0JP13"/>
<dbReference type="CDD" id="cd03809">
    <property type="entry name" value="GT4_MtfB-like"/>
    <property type="match status" value="1"/>
</dbReference>
<dbReference type="GO" id="GO:0016757">
    <property type="term" value="F:glycosyltransferase activity"/>
    <property type="evidence" value="ECO:0007669"/>
    <property type="project" value="InterPro"/>
</dbReference>
<dbReference type="EMBL" id="CP091092">
    <property type="protein sequence ID" value="WFN37946.1"/>
    <property type="molecule type" value="Genomic_DNA"/>
</dbReference>
<dbReference type="Proteomes" id="UP001218895">
    <property type="component" value="Chromosome"/>
</dbReference>
<feature type="domain" description="Glycosyl transferase family 1" evidence="2">
    <location>
        <begin position="2"/>
        <end position="149"/>
    </location>
</feature>
<accession>A0AAF0JP13</accession>
<dbReference type="PANTHER" id="PTHR46401">
    <property type="entry name" value="GLYCOSYLTRANSFERASE WBBK-RELATED"/>
    <property type="match status" value="1"/>
</dbReference>
<evidence type="ECO:0000313" key="4">
    <source>
        <dbReference type="Proteomes" id="UP001218895"/>
    </source>
</evidence>
<evidence type="ECO:0000313" key="3">
    <source>
        <dbReference type="EMBL" id="WFN37946.1"/>
    </source>
</evidence>
<keyword evidence="4" id="KW-1185">Reference proteome</keyword>
<evidence type="ECO:0000259" key="2">
    <source>
        <dbReference type="Pfam" id="PF00534"/>
    </source>
</evidence>
<gene>
    <name evidence="3" type="ORF">L1994_01660</name>
</gene>
<protein>
    <submittedName>
        <fullName evidence="3">Glycosyltransferase family 4 protein</fullName>
    </submittedName>
</protein>
<keyword evidence="1" id="KW-0808">Transferase</keyword>
<sequence>MLFVGKRSGCKNFQFFIKCIAEYLIMAQKHVVCAGGGFFTPDEISLFKKLDIINKIHYVDINDSNICKLYLNAMAFIFPSLYEGFGLPVLEAFSCGCPVILSSSSSLPEVGGDAACYINPESSESIMQGVKCVCSDENYRSDLIDKGFKQLKIFSWRKTALETKKVYEDTLQ</sequence>
<name>A0AAF0JP13_9EURY</name>
<organism evidence="3 4">
    <name type="scientific">Methanomicrobium antiquum</name>
    <dbReference type="NCBI Taxonomy" id="487686"/>
    <lineage>
        <taxon>Archaea</taxon>
        <taxon>Methanobacteriati</taxon>
        <taxon>Methanobacteriota</taxon>
        <taxon>Stenosarchaea group</taxon>
        <taxon>Methanomicrobia</taxon>
        <taxon>Methanomicrobiales</taxon>
        <taxon>Methanomicrobiaceae</taxon>
        <taxon>Methanomicrobium</taxon>
    </lineage>
</organism>
<dbReference type="PANTHER" id="PTHR46401:SF2">
    <property type="entry name" value="GLYCOSYLTRANSFERASE WBBK-RELATED"/>
    <property type="match status" value="1"/>
</dbReference>
<dbReference type="Pfam" id="PF00534">
    <property type="entry name" value="Glycos_transf_1"/>
    <property type="match status" value="1"/>
</dbReference>
<proteinExistence type="predicted"/>
<reference evidence="3" key="1">
    <citation type="submission" date="2022-01" db="EMBL/GenBank/DDBJ databases">
        <title>Complete genome of Methanomicrobium antiquum DSM 21220.</title>
        <authorList>
            <person name="Chen S.-C."/>
            <person name="You Y.-T."/>
            <person name="Zhou Y.-Z."/>
            <person name="Lai M.-C."/>
        </authorList>
    </citation>
    <scope>NUCLEOTIDE SEQUENCE</scope>
    <source>
        <strain evidence="3">DSM 21220</strain>
    </source>
</reference>
<dbReference type="InterPro" id="IPR001296">
    <property type="entry name" value="Glyco_trans_1"/>
</dbReference>
<dbReference type="KEGG" id="manq:L1994_01660"/>
<dbReference type="SUPFAM" id="SSF53756">
    <property type="entry name" value="UDP-Glycosyltransferase/glycogen phosphorylase"/>
    <property type="match status" value="1"/>
</dbReference>
<dbReference type="Gene3D" id="3.40.50.2000">
    <property type="entry name" value="Glycogen Phosphorylase B"/>
    <property type="match status" value="1"/>
</dbReference>